<proteinExistence type="predicted"/>
<evidence type="ECO:0000256" key="1">
    <source>
        <dbReference type="SAM" id="Coils"/>
    </source>
</evidence>
<dbReference type="EMBL" id="KQ964423">
    <property type="protein sequence ID" value="KXN74451.1"/>
    <property type="molecule type" value="Genomic_DNA"/>
</dbReference>
<gene>
    <name evidence="3" type="ORF">CONCODRAFT_2460</name>
</gene>
<feature type="region of interest" description="Disordered" evidence="2">
    <location>
        <begin position="829"/>
        <end position="865"/>
    </location>
</feature>
<feature type="region of interest" description="Disordered" evidence="2">
    <location>
        <begin position="229"/>
        <end position="285"/>
    </location>
</feature>
<feature type="compositionally biased region" description="Polar residues" evidence="2">
    <location>
        <begin position="265"/>
        <end position="285"/>
    </location>
</feature>
<sequence>MLNLLTSLQGKSKKSNSTNPSKEHVQTTSQPIYLRRQYSKPLPKSPINKHTTISAYYINNNQSSDIRPEYKYDHYTTNHQSAHHHTGHRNNAPLPEPKQRNHAPVIPPLYFEQETPNQNQLRANYPEVNAPSRSKSMYFTSSAVDNYYTSPPLPHKMPSQSHTRQNSTGTDIYAPSYHSGTSISSIQPQPNQKIFPSHQNQHTPLSMHPNRHLLNNSKSPLLNKKLSQYKSVADEPQSRPLPRPIVRHDSAPTRQPMASIEPQRSKSTSVQNNMSDDTPVENTRPLSSMKSFAQLQQHHISHEEPAPSSFKSFYQMRKEKLSMPDLKSVAAFENTNVKNRPLPKTPIKPNTVKSAYSAPVHQKANDVANSNPETPQKVADPWFKNLSESPELPASSYKNPSQRLPNMGEDMSRESSVQSSLLSYPYKESDILNRSNTAGNQKIDSLYTSRASAPNNAFNNPQAMSRANTTSDSDTSSIATSDRRSSTNTLSILSSMPVSSSTPSHSGKVQAKESVNELRSKFEMKIEQAGQPNPSQQLPNTVKEILRRPKTMFLPRTPVDVSDGMPSIAATLDPEGSAVKPLDLENLPNLSNKVDPEKLEEIKTTEMMIKKLSRSRSNAGISGSPPERRNHWPVKDEGDLKSPDVGKSLTSPKWKSFSNLAREASDSASKMINTYNTIQSPEISPKPMSKMNKLFRRSSLWSPKSERADSPPNLNSSSSESADISLQLELTKLRSQLEKTQTELRNERQLHTNTHETYQNKTKMLEDLHEKDLKDLKAVCSKQCRDLVQSIKELERANKTMRQNMQKHGLQVNGSTPKISNIDGVSSSSIEFSSNGSQLSSLSDSKISIQNGSPRSTNGSELPEDSDNLATYAFIEQQYRQIMGNTHPDFNKTSKASGSESSPHFIKMETSYSNSSSSSPEQHDMKMNPNANSIVSSRRGSLGASPALSYARRMSIVNSINTLNSSISPPVSNNDKSNNLKSKSRLLAPSLLQVTPKMQAVQLESSSPAKTLPMTLPNSSNLSVDTHSTNNKTTDVYHNIKQVIPGPNELDIEPPLTFYPLKVKTNGNLWNSRSLKEKMLPELPTQ</sequence>
<accession>A0A137PHP6</accession>
<protein>
    <submittedName>
        <fullName evidence="3">Uncharacterized protein</fullName>
    </submittedName>
</protein>
<feature type="compositionally biased region" description="Polar residues" evidence="2">
    <location>
        <begin position="158"/>
        <end position="170"/>
    </location>
</feature>
<dbReference type="AlphaFoldDB" id="A0A137PHP6"/>
<feature type="compositionally biased region" description="Polar residues" evidence="2">
    <location>
        <begin position="1"/>
        <end position="10"/>
    </location>
</feature>
<keyword evidence="1" id="KW-0175">Coiled coil</keyword>
<feature type="region of interest" description="Disordered" evidence="2">
    <location>
        <begin position="451"/>
        <end position="514"/>
    </location>
</feature>
<evidence type="ECO:0000313" key="3">
    <source>
        <dbReference type="EMBL" id="KXN74451.1"/>
    </source>
</evidence>
<evidence type="ECO:0000313" key="4">
    <source>
        <dbReference type="Proteomes" id="UP000070444"/>
    </source>
</evidence>
<keyword evidence="4" id="KW-1185">Reference proteome</keyword>
<feature type="region of interest" description="Disordered" evidence="2">
    <location>
        <begin position="700"/>
        <end position="722"/>
    </location>
</feature>
<feature type="compositionally biased region" description="Polar residues" evidence="2">
    <location>
        <begin position="178"/>
        <end position="204"/>
    </location>
</feature>
<feature type="compositionally biased region" description="Low complexity" evidence="2">
    <location>
        <begin position="710"/>
        <end position="722"/>
    </location>
</feature>
<feature type="coiled-coil region" evidence="1">
    <location>
        <begin position="784"/>
        <end position="811"/>
    </location>
</feature>
<feature type="compositionally biased region" description="Polar residues" evidence="2">
    <location>
        <begin position="451"/>
        <end position="463"/>
    </location>
</feature>
<feature type="compositionally biased region" description="Low complexity" evidence="2">
    <location>
        <begin position="465"/>
        <end position="506"/>
    </location>
</feature>
<feature type="region of interest" description="Disordered" evidence="2">
    <location>
        <begin position="909"/>
        <end position="942"/>
    </location>
</feature>
<feature type="compositionally biased region" description="Low complexity" evidence="2">
    <location>
        <begin position="829"/>
        <end position="851"/>
    </location>
</feature>
<dbReference type="Proteomes" id="UP000070444">
    <property type="component" value="Unassembled WGS sequence"/>
</dbReference>
<feature type="compositionally biased region" description="Basic and acidic residues" evidence="2">
    <location>
        <begin position="626"/>
        <end position="644"/>
    </location>
</feature>
<reference evidence="3 4" key="1">
    <citation type="journal article" date="2015" name="Genome Biol. Evol.">
        <title>Phylogenomic analyses indicate that early fungi evolved digesting cell walls of algal ancestors of land plants.</title>
        <authorList>
            <person name="Chang Y."/>
            <person name="Wang S."/>
            <person name="Sekimoto S."/>
            <person name="Aerts A.L."/>
            <person name="Choi C."/>
            <person name="Clum A."/>
            <person name="LaButti K.M."/>
            <person name="Lindquist E.A."/>
            <person name="Yee Ngan C."/>
            <person name="Ohm R.A."/>
            <person name="Salamov A.A."/>
            <person name="Grigoriev I.V."/>
            <person name="Spatafora J.W."/>
            <person name="Berbee M.L."/>
        </authorList>
    </citation>
    <scope>NUCLEOTIDE SEQUENCE [LARGE SCALE GENOMIC DNA]</scope>
    <source>
        <strain evidence="3 4">NRRL 28638</strain>
    </source>
</reference>
<feature type="region of interest" description="Disordered" evidence="2">
    <location>
        <begin position="150"/>
        <end position="217"/>
    </location>
</feature>
<dbReference type="OMA" id="HISHEEP"/>
<feature type="region of interest" description="Disordered" evidence="2">
    <location>
        <begin position="78"/>
        <end position="103"/>
    </location>
</feature>
<feature type="region of interest" description="Disordered" evidence="2">
    <location>
        <begin position="386"/>
        <end position="420"/>
    </location>
</feature>
<feature type="region of interest" description="Disordered" evidence="2">
    <location>
        <begin position="611"/>
        <end position="648"/>
    </location>
</feature>
<feature type="region of interest" description="Disordered" evidence="2">
    <location>
        <begin position="1"/>
        <end position="48"/>
    </location>
</feature>
<evidence type="ECO:0000256" key="2">
    <source>
        <dbReference type="SAM" id="MobiDB-lite"/>
    </source>
</evidence>
<feature type="compositionally biased region" description="Polar residues" evidence="2">
    <location>
        <begin position="929"/>
        <end position="939"/>
    </location>
</feature>
<organism evidence="3 4">
    <name type="scientific">Conidiobolus coronatus (strain ATCC 28846 / CBS 209.66 / NRRL 28638)</name>
    <name type="common">Delacroixia coronata</name>
    <dbReference type="NCBI Taxonomy" id="796925"/>
    <lineage>
        <taxon>Eukaryota</taxon>
        <taxon>Fungi</taxon>
        <taxon>Fungi incertae sedis</taxon>
        <taxon>Zoopagomycota</taxon>
        <taxon>Entomophthoromycotina</taxon>
        <taxon>Entomophthoromycetes</taxon>
        <taxon>Entomophthorales</taxon>
        <taxon>Ancylistaceae</taxon>
        <taxon>Conidiobolus</taxon>
    </lineage>
</organism>
<name>A0A137PHP6_CONC2</name>